<dbReference type="Proteomes" id="UP001178507">
    <property type="component" value="Unassembled WGS sequence"/>
</dbReference>
<dbReference type="PANTHER" id="PTHR43358:SF4">
    <property type="entry name" value="ALPHA_BETA HYDROLASE FOLD-1 DOMAIN-CONTAINING PROTEIN"/>
    <property type="match status" value="1"/>
</dbReference>
<evidence type="ECO:0000256" key="1">
    <source>
        <dbReference type="SAM" id="MobiDB-lite"/>
    </source>
</evidence>
<protein>
    <recommendedName>
        <fullName evidence="2">Serine aminopeptidase S33 domain-containing protein</fullName>
    </recommendedName>
</protein>
<feature type="compositionally biased region" description="Basic residues" evidence="1">
    <location>
        <begin position="538"/>
        <end position="549"/>
    </location>
</feature>
<dbReference type="PANTHER" id="PTHR43358">
    <property type="entry name" value="ALPHA/BETA-HYDROLASE"/>
    <property type="match status" value="1"/>
</dbReference>
<dbReference type="Pfam" id="PF12146">
    <property type="entry name" value="Hydrolase_4"/>
    <property type="match status" value="1"/>
</dbReference>
<keyword evidence="4" id="KW-1185">Reference proteome</keyword>
<dbReference type="InterPro" id="IPR022742">
    <property type="entry name" value="Hydrolase_4"/>
</dbReference>
<feature type="domain" description="Serine aminopeptidase S33" evidence="2">
    <location>
        <begin position="96"/>
        <end position="205"/>
    </location>
</feature>
<evidence type="ECO:0000259" key="2">
    <source>
        <dbReference type="Pfam" id="PF12146"/>
    </source>
</evidence>
<sequence length="549" mass="60006">MGDDADCLEMPGQPYALALWNLIIRPPRRRYDLLRLGPTEFRLWSCGVKRVDYDLNCSRGLKLRCSHFVPELGEAEARPCVIYLHQNASCRLEALQLVPMFLPLGISLFCFDFAGCGESDGDYISLGWFERDDLADVVEHLRASGRVSSIGLWGRSMGAVTALLHADRDHSIAGMVLDSPFCNLRQLAGELAQSEYLSVKVPSWLLSGALALGRMRIKLLCNFDIDELSPIDHVGNTFIPAFFLHGVDDDFINPQHSQKLHEAYTGDKELEIVAGDHNTQRDMHVTRKSVFFLMQALRCNMSPLGEGSLASLLGFDAGEVDSCVDRKVLSTRVQAEAARLLATSSPERKGIRLREAQRVSLSCRLEGAMQLTRAGSEAGYCFGLLPQASDYGGANRPPVVIFATMSPKGLSVTQAVEGRPLKVLGQMDRAIEVGMPVLLVAELTDNSNHDSFFAPPQPTTLRLSLGDGGAEINLALSEEYKKDGFCWPVIMGGDAEIFDVDSKDLMGRQASSEAPGAGGGARANSATARIAPRPVRCPARRLSRRPATR</sequence>
<dbReference type="InterPro" id="IPR052920">
    <property type="entry name" value="DNA-binding_regulatory"/>
</dbReference>
<organism evidence="3 4">
    <name type="scientific">Effrenium voratum</name>
    <dbReference type="NCBI Taxonomy" id="2562239"/>
    <lineage>
        <taxon>Eukaryota</taxon>
        <taxon>Sar</taxon>
        <taxon>Alveolata</taxon>
        <taxon>Dinophyceae</taxon>
        <taxon>Suessiales</taxon>
        <taxon>Symbiodiniaceae</taxon>
        <taxon>Effrenium</taxon>
    </lineage>
</organism>
<dbReference type="EMBL" id="CAUJNA010003370">
    <property type="protein sequence ID" value="CAJ1400391.1"/>
    <property type="molecule type" value="Genomic_DNA"/>
</dbReference>
<dbReference type="SUPFAM" id="SSF53474">
    <property type="entry name" value="alpha/beta-Hydrolases"/>
    <property type="match status" value="1"/>
</dbReference>
<comment type="caution">
    <text evidence="3">The sequence shown here is derived from an EMBL/GenBank/DDBJ whole genome shotgun (WGS) entry which is preliminary data.</text>
</comment>
<name>A0AA36J742_9DINO</name>
<evidence type="ECO:0000313" key="4">
    <source>
        <dbReference type="Proteomes" id="UP001178507"/>
    </source>
</evidence>
<dbReference type="InterPro" id="IPR029058">
    <property type="entry name" value="AB_hydrolase_fold"/>
</dbReference>
<evidence type="ECO:0000313" key="3">
    <source>
        <dbReference type="EMBL" id="CAJ1400391.1"/>
    </source>
</evidence>
<gene>
    <name evidence="3" type="ORF">EVOR1521_LOCUS23735</name>
</gene>
<reference evidence="3" key="1">
    <citation type="submission" date="2023-08" db="EMBL/GenBank/DDBJ databases">
        <authorList>
            <person name="Chen Y."/>
            <person name="Shah S."/>
            <person name="Dougan E. K."/>
            <person name="Thang M."/>
            <person name="Chan C."/>
        </authorList>
    </citation>
    <scope>NUCLEOTIDE SEQUENCE</scope>
</reference>
<accession>A0AA36J742</accession>
<dbReference type="Gene3D" id="3.40.50.1820">
    <property type="entry name" value="alpha/beta hydrolase"/>
    <property type="match status" value="1"/>
</dbReference>
<dbReference type="AlphaFoldDB" id="A0AA36J742"/>
<proteinExistence type="predicted"/>
<feature type="region of interest" description="Disordered" evidence="1">
    <location>
        <begin position="509"/>
        <end position="549"/>
    </location>
</feature>